<dbReference type="GO" id="GO:0005216">
    <property type="term" value="F:monoatomic ion channel activity"/>
    <property type="evidence" value="ECO:0007669"/>
    <property type="project" value="InterPro"/>
</dbReference>
<name>A0A6J6P7U5_9ZZZZ</name>
<dbReference type="SUPFAM" id="SSF81324">
    <property type="entry name" value="Voltage-gated potassium channels"/>
    <property type="match status" value="1"/>
</dbReference>
<organism evidence="7">
    <name type="scientific">freshwater metagenome</name>
    <dbReference type="NCBI Taxonomy" id="449393"/>
    <lineage>
        <taxon>unclassified sequences</taxon>
        <taxon>metagenomes</taxon>
        <taxon>ecological metagenomes</taxon>
    </lineage>
</organism>
<feature type="transmembrane region" description="Helical" evidence="5">
    <location>
        <begin position="38"/>
        <end position="57"/>
    </location>
</feature>
<evidence type="ECO:0000256" key="2">
    <source>
        <dbReference type="ARBA" id="ARBA00022692"/>
    </source>
</evidence>
<dbReference type="GO" id="GO:0016020">
    <property type="term" value="C:membrane"/>
    <property type="evidence" value="ECO:0007669"/>
    <property type="project" value="UniProtKB-SubCell"/>
</dbReference>
<proteinExistence type="predicted"/>
<evidence type="ECO:0000256" key="3">
    <source>
        <dbReference type="ARBA" id="ARBA00022989"/>
    </source>
</evidence>
<feature type="transmembrane region" description="Helical" evidence="5">
    <location>
        <begin position="141"/>
        <end position="165"/>
    </location>
</feature>
<evidence type="ECO:0000313" key="7">
    <source>
        <dbReference type="EMBL" id="CAB4694887.1"/>
    </source>
</evidence>
<feature type="transmembrane region" description="Helical" evidence="5">
    <location>
        <begin position="239"/>
        <end position="256"/>
    </location>
</feature>
<dbReference type="InterPro" id="IPR027359">
    <property type="entry name" value="Volt_channel_dom_sf"/>
</dbReference>
<accession>A0A6J6P7U5</accession>
<gene>
    <name evidence="7" type="ORF">UFOPK2399_00955</name>
</gene>
<feature type="transmembrane region" description="Helical" evidence="5">
    <location>
        <begin position="334"/>
        <end position="353"/>
    </location>
</feature>
<comment type="subcellular location">
    <subcellularLocation>
        <location evidence="1">Membrane</location>
        <topology evidence="1">Multi-pass membrane protein</topology>
    </subcellularLocation>
</comment>
<evidence type="ECO:0000256" key="5">
    <source>
        <dbReference type="SAM" id="Phobius"/>
    </source>
</evidence>
<keyword evidence="3 5" id="KW-1133">Transmembrane helix</keyword>
<evidence type="ECO:0000256" key="4">
    <source>
        <dbReference type="ARBA" id="ARBA00023136"/>
    </source>
</evidence>
<dbReference type="Pfam" id="PF00520">
    <property type="entry name" value="Ion_trans"/>
    <property type="match status" value="1"/>
</dbReference>
<evidence type="ECO:0000259" key="6">
    <source>
        <dbReference type="Pfam" id="PF00520"/>
    </source>
</evidence>
<dbReference type="EMBL" id="CAEZXP010000002">
    <property type="protein sequence ID" value="CAB4694887.1"/>
    <property type="molecule type" value="Genomic_DNA"/>
</dbReference>
<feature type="transmembrane region" description="Helical" evidence="5">
    <location>
        <begin position="69"/>
        <end position="89"/>
    </location>
</feature>
<sequence>MWERVTDKPLLVAAMLTIPATIIEFSHASDTWRHGASILNWVIWSAFCVDVVVSLVLVSERHRYLRTHVLELVVVLLTFPSLGATLQYLRVLRLLRVLRAARLMRLARLARVASALYWVHRQAVGTKRFDLAARAAEPIRVTRVTVSLAAVGLLAWAAGQLAMWADLHGSRAAWICEVVGPVLVAIAVINHLRFLSRRFGHLAIVSLMLSVLGWGFVAAPFALDPSRYGVRAWAEYMSWTYGSSTALAALGLLFILDRKLSRTSLVVTDPSLEIHASTFQLAAGAIGLAIWSSGQFALLQYPAGARWIHILSTVGPLLVALAVIAHVEQLSLRIGLAAVDLGCVACVLWGVSYLPLALNPNLVTDSRWEGACFWGIAGVGALLAGIASLLVLFRKNTWNRHLASV</sequence>
<keyword evidence="2 5" id="KW-0812">Transmembrane</keyword>
<feature type="transmembrane region" description="Helical" evidence="5">
    <location>
        <begin position="199"/>
        <end position="219"/>
    </location>
</feature>
<dbReference type="Gene3D" id="1.20.120.350">
    <property type="entry name" value="Voltage-gated potassium channels. Chain C"/>
    <property type="match status" value="1"/>
</dbReference>
<dbReference type="AlphaFoldDB" id="A0A6J6P7U5"/>
<feature type="transmembrane region" description="Helical" evidence="5">
    <location>
        <begin position="277"/>
        <end position="301"/>
    </location>
</feature>
<feature type="transmembrane region" description="Helical" evidence="5">
    <location>
        <begin position="171"/>
        <end position="192"/>
    </location>
</feature>
<feature type="transmembrane region" description="Helical" evidence="5">
    <location>
        <begin position="373"/>
        <end position="393"/>
    </location>
</feature>
<keyword evidence="4 5" id="KW-0472">Membrane</keyword>
<evidence type="ECO:0000256" key="1">
    <source>
        <dbReference type="ARBA" id="ARBA00004141"/>
    </source>
</evidence>
<protein>
    <submittedName>
        <fullName evidence="7">Unannotated protein</fullName>
    </submittedName>
</protein>
<dbReference type="InterPro" id="IPR005821">
    <property type="entry name" value="Ion_trans_dom"/>
</dbReference>
<feature type="domain" description="Ion transport" evidence="6">
    <location>
        <begin position="15"/>
        <end position="108"/>
    </location>
</feature>
<feature type="transmembrane region" description="Helical" evidence="5">
    <location>
        <begin position="307"/>
        <end position="327"/>
    </location>
</feature>
<reference evidence="7" key="1">
    <citation type="submission" date="2020-05" db="EMBL/GenBank/DDBJ databases">
        <authorList>
            <person name="Chiriac C."/>
            <person name="Salcher M."/>
            <person name="Ghai R."/>
            <person name="Kavagutti S V."/>
        </authorList>
    </citation>
    <scope>NUCLEOTIDE SEQUENCE</scope>
</reference>